<evidence type="ECO:0000313" key="2">
    <source>
        <dbReference type="Proteomes" id="UP001148662"/>
    </source>
</evidence>
<evidence type="ECO:0000313" key="1">
    <source>
        <dbReference type="EMBL" id="KAJ3543779.1"/>
    </source>
</evidence>
<name>A0ACC1SPC5_9APHY</name>
<dbReference type="Proteomes" id="UP001148662">
    <property type="component" value="Unassembled WGS sequence"/>
</dbReference>
<gene>
    <name evidence="1" type="ORF">NM688_g5822</name>
</gene>
<keyword evidence="2" id="KW-1185">Reference proteome</keyword>
<reference evidence="1" key="1">
    <citation type="submission" date="2022-07" db="EMBL/GenBank/DDBJ databases">
        <title>Genome Sequence of Phlebia brevispora.</title>
        <authorList>
            <person name="Buettner E."/>
        </authorList>
    </citation>
    <scope>NUCLEOTIDE SEQUENCE</scope>
    <source>
        <strain evidence="1">MPL23</strain>
    </source>
</reference>
<comment type="caution">
    <text evidence="1">The sequence shown here is derived from an EMBL/GenBank/DDBJ whole genome shotgun (WGS) entry which is preliminary data.</text>
</comment>
<organism evidence="1 2">
    <name type="scientific">Phlebia brevispora</name>
    <dbReference type="NCBI Taxonomy" id="194682"/>
    <lineage>
        <taxon>Eukaryota</taxon>
        <taxon>Fungi</taxon>
        <taxon>Dikarya</taxon>
        <taxon>Basidiomycota</taxon>
        <taxon>Agaricomycotina</taxon>
        <taxon>Agaricomycetes</taxon>
        <taxon>Polyporales</taxon>
        <taxon>Meruliaceae</taxon>
        <taxon>Phlebia</taxon>
    </lineage>
</organism>
<dbReference type="EMBL" id="JANHOG010001113">
    <property type="protein sequence ID" value="KAJ3543779.1"/>
    <property type="molecule type" value="Genomic_DNA"/>
</dbReference>
<protein>
    <submittedName>
        <fullName evidence="1">Uncharacterized protein</fullName>
    </submittedName>
</protein>
<proteinExistence type="predicted"/>
<sequence length="559" mass="62735">MSLVQLTDEVASRIRRRTELNLKLEHIQHEIRELNARRNRFAPISRLPVEVLATVFVAYVAEHWGEYTSFAYHDEQTKLPYQWFAILHVNQDWRRTAFSTQRLWATIVPTRPECVKFMLEHAGCLPLEIRLGCPPKAHLASQADEAHQEVLSELGRMRVAQLRITKSLSTQLATLEKEDLGTHELAIEELLVDMAIKVDSLPLLSTAKMPQLVRLEIRQGSAALVTSFRFPTLTTLAYTTPMMSLAVLKSTLSHFPLLQHLCLDLSFPFYFGFTESDRPLSTVELHHLQTLSIEGDAQQVSLLLSSLTFPQDASVRIVFTHADSELAHGFAVISVATKIAQKRSLNTAPEVATTVFRPRSILLDNNPFYMQLSAESFTQSEDTEGQGCTPIPRLRLSIENPLDEKTTGDLISQLFAFRSVGKIANLESLQLAGMAVTEAFLEALTTPLAPSADLPNDSPTSSCLFPKLTTLDIMSLDLHVHPDHPSEHDFMPRLETMLKRRLDWAPPLEELLFIDCTHVNDKDLETVDNLLLKSEDCSDEDCSCCSHREQSDATAGSDT</sequence>
<accession>A0ACC1SPC5</accession>